<keyword evidence="2" id="KW-1133">Transmembrane helix</keyword>
<name>A0A1S2LXE7_9BACI</name>
<organism evidence="3 4">
    <name type="scientific">Anaerobacillus alkalilacustris</name>
    <dbReference type="NCBI Taxonomy" id="393763"/>
    <lineage>
        <taxon>Bacteria</taxon>
        <taxon>Bacillati</taxon>
        <taxon>Bacillota</taxon>
        <taxon>Bacilli</taxon>
        <taxon>Bacillales</taxon>
        <taxon>Bacillaceae</taxon>
        <taxon>Anaerobacillus</taxon>
    </lineage>
</organism>
<dbReference type="AlphaFoldDB" id="A0A1S2LXE7"/>
<dbReference type="OrthoDB" id="2381602at2"/>
<dbReference type="InterPro" id="IPR014195">
    <property type="entry name" value="Spore_III_AG"/>
</dbReference>
<evidence type="ECO:0000256" key="2">
    <source>
        <dbReference type="SAM" id="Phobius"/>
    </source>
</evidence>
<sequence length="223" mass="25170">MTDKNDNKESWLSKIIPTNKDDKKKRSSPIQYVAILLCVGLALMIFSNFTKTSNIQESMPVFNEQSNKISDDVAVFSNKNSSDEPLTMQDYESTYEKQLREALEQVVGISDVTVMINLAETENKVFERNTSTKQQHTDETDREGGKRKVEDITKDDEVVIIRSGDREEPLVAKTEKPTIRGVLVVARGVENIQVKTWVVEAVSRVLDVPSHRVSVLPKKSKGE</sequence>
<keyword evidence="2" id="KW-0812">Transmembrane</keyword>
<evidence type="ECO:0000313" key="3">
    <source>
        <dbReference type="EMBL" id="OIJ16870.1"/>
    </source>
</evidence>
<feature type="compositionally biased region" description="Basic and acidic residues" evidence="1">
    <location>
        <begin position="135"/>
        <end position="149"/>
    </location>
</feature>
<evidence type="ECO:0000313" key="4">
    <source>
        <dbReference type="Proteomes" id="UP000179524"/>
    </source>
</evidence>
<feature type="region of interest" description="Disordered" evidence="1">
    <location>
        <begin position="127"/>
        <end position="149"/>
    </location>
</feature>
<keyword evidence="2" id="KW-0472">Membrane</keyword>
<accession>A0A1S2LXE7</accession>
<dbReference type="EMBL" id="MLQR01000002">
    <property type="protein sequence ID" value="OIJ16870.1"/>
    <property type="molecule type" value="Genomic_DNA"/>
</dbReference>
<evidence type="ECO:0000256" key="1">
    <source>
        <dbReference type="SAM" id="MobiDB-lite"/>
    </source>
</evidence>
<reference evidence="3 4" key="1">
    <citation type="submission" date="2016-10" db="EMBL/GenBank/DDBJ databases">
        <title>Draft genome sequences of four alkaliphilic bacteria belonging to the Anaerobacillus genus.</title>
        <authorList>
            <person name="Bassil N.M."/>
            <person name="Lloyd J.R."/>
        </authorList>
    </citation>
    <scope>NUCLEOTIDE SEQUENCE [LARGE SCALE GENOMIC DNA]</scope>
    <source>
        <strain evidence="3 4">DSM 18345</strain>
    </source>
</reference>
<feature type="transmembrane region" description="Helical" evidence="2">
    <location>
        <begin position="30"/>
        <end position="49"/>
    </location>
</feature>
<gene>
    <name evidence="3" type="ORF">BKP37_04205</name>
</gene>
<dbReference type="RefSeq" id="WP_071308431.1">
    <property type="nucleotide sequence ID" value="NZ_MLQR01000002.1"/>
</dbReference>
<protein>
    <submittedName>
        <fullName evidence="3">Stage III sporulation protein AG</fullName>
    </submittedName>
</protein>
<dbReference type="NCBIfam" id="TIGR02830">
    <property type="entry name" value="spore_III_AG"/>
    <property type="match status" value="1"/>
</dbReference>
<dbReference type="Proteomes" id="UP000179524">
    <property type="component" value="Unassembled WGS sequence"/>
</dbReference>
<comment type="caution">
    <text evidence="3">The sequence shown here is derived from an EMBL/GenBank/DDBJ whole genome shotgun (WGS) entry which is preliminary data.</text>
</comment>
<proteinExistence type="predicted"/>
<keyword evidence="4" id="KW-1185">Reference proteome</keyword>